<protein>
    <submittedName>
        <fullName evidence="1">Endonuclease domain-containing protein</fullName>
    </submittedName>
</protein>
<name>A0ABY5K8I9_9CELL</name>
<dbReference type="Proteomes" id="UP001317322">
    <property type="component" value="Chromosome"/>
</dbReference>
<sequence>MRPTAPLPDHLLRTAQVQDGLLDSGQCDAAGVGSARRAALRRAGMLLPVVRGVHDAAPALAVAAGGGPEVWAGVHPADHARRRAAWLAVLALDRTRAVAVGACALALLGVQGLPARIRPEAALPDGTHRAPGGDVRVRCLDVGLDLGAVQQVGALHVAGPVDALAQAVCELDREHAVAVLDSAVQRRLLAPEQLDDVRRRAHGRRGSRRAAGWWDLVDGRAQSPLETRARLQCRDAGVAPHDLQVPVRDGRGRVVALGDLGWRLEDGRLLVVEIDGAGPHTTPEAVFRDRQRQNAVVATGTLLLRFTAADVRAGRVAATVARYVPRSTMRDPPPARPG</sequence>
<dbReference type="EMBL" id="CP101989">
    <property type="protein sequence ID" value="UUI65711.1"/>
    <property type="molecule type" value="Genomic_DNA"/>
</dbReference>
<evidence type="ECO:0000313" key="2">
    <source>
        <dbReference type="Proteomes" id="UP001317322"/>
    </source>
</evidence>
<gene>
    <name evidence="1" type="ORF">NP075_02950</name>
</gene>
<accession>A0ABY5K8I9</accession>
<dbReference type="RefSeq" id="WP_227566259.1">
    <property type="nucleotide sequence ID" value="NZ_CP101989.1"/>
</dbReference>
<dbReference type="GO" id="GO:0004519">
    <property type="term" value="F:endonuclease activity"/>
    <property type="evidence" value="ECO:0007669"/>
    <property type="project" value="UniProtKB-KW"/>
</dbReference>
<evidence type="ECO:0000313" key="1">
    <source>
        <dbReference type="EMBL" id="UUI65711.1"/>
    </source>
</evidence>
<keyword evidence="2" id="KW-1185">Reference proteome</keyword>
<keyword evidence="1" id="KW-0378">Hydrolase</keyword>
<keyword evidence="1" id="KW-0540">Nuclease</keyword>
<reference evidence="1 2" key="1">
    <citation type="submission" date="2022-07" db="EMBL/GenBank/DDBJ databases">
        <title>Novel species in genus cellulomonas.</title>
        <authorList>
            <person name="Ye L."/>
        </authorList>
    </citation>
    <scope>NUCLEOTIDE SEQUENCE [LARGE SCALE GENOMIC DNA]</scope>
    <source>
        <strain evidence="2">zg-Y908</strain>
    </source>
</reference>
<proteinExistence type="predicted"/>
<organism evidence="1 2">
    <name type="scientific">Cellulomonas wangsupingiae</name>
    <dbReference type="NCBI Taxonomy" id="2968085"/>
    <lineage>
        <taxon>Bacteria</taxon>
        <taxon>Bacillati</taxon>
        <taxon>Actinomycetota</taxon>
        <taxon>Actinomycetes</taxon>
        <taxon>Micrococcales</taxon>
        <taxon>Cellulomonadaceae</taxon>
        <taxon>Cellulomonas</taxon>
    </lineage>
</organism>
<keyword evidence="1" id="KW-0255">Endonuclease</keyword>